<dbReference type="EMBL" id="DXEI01000031">
    <property type="protein sequence ID" value="HIX94185.1"/>
    <property type="molecule type" value="Genomic_DNA"/>
</dbReference>
<organism evidence="4 5">
    <name type="scientific">Candidatus Gemmiger excrementipullorum</name>
    <dbReference type="NCBI Taxonomy" id="2838610"/>
    <lineage>
        <taxon>Bacteria</taxon>
        <taxon>Bacillati</taxon>
        <taxon>Bacillota</taxon>
        <taxon>Clostridia</taxon>
        <taxon>Eubacteriales</taxon>
        <taxon>Gemmiger</taxon>
    </lineage>
</organism>
<dbReference type="GO" id="GO:0016887">
    <property type="term" value="F:ATP hydrolysis activity"/>
    <property type="evidence" value="ECO:0007669"/>
    <property type="project" value="InterPro"/>
</dbReference>
<dbReference type="InterPro" id="IPR027417">
    <property type="entry name" value="P-loop_NTPase"/>
</dbReference>
<feature type="domain" description="ABC transporter" evidence="3">
    <location>
        <begin position="1"/>
        <end position="216"/>
    </location>
</feature>
<dbReference type="PROSITE" id="PS50893">
    <property type="entry name" value="ABC_TRANSPORTER_2"/>
    <property type="match status" value="1"/>
</dbReference>
<keyword evidence="1" id="KW-0547">Nucleotide-binding</keyword>
<evidence type="ECO:0000259" key="3">
    <source>
        <dbReference type="PROSITE" id="PS50893"/>
    </source>
</evidence>
<dbReference type="InterPro" id="IPR003593">
    <property type="entry name" value="AAA+_ATPase"/>
</dbReference>
<keyword evidence="2 4" id="KW-0067">ATP-binding</keyword>
<comment type="caution">
    <text evidence="4">The sequence shown here is derived from an EMBL/GenBank/DDBJ whole genome shotgun (WGS) entry which is preliminary data.</text>
</comment>
<gene>
    <name evidence="4" type="ORF">H9846_01860</name>
</gene>
<evidence type="ECO:0000256" key="1">
    <source>
        <dbReference type="ARBA" id="ARBA00022741"/>
    </source>
</evidence>
<reference evidence="4" key="2">
    <citation type="submission" date="2021-04" db="EMBL/GenBank/DDBJ databases">
        <authorList>
            <person name="Gilroy R."/>
        </authorList>
    </citation>
    <scope>NUCLEOTIDE SEQUENCE</scope>
    <source>
        <strain evidence="4">ChiHecec2B26-7398</strain>
    </source>
</reference>
<dbReference type="Proteomes" id="UP000886751">
    <property type="component" value="Unassembled WGS sequence"/>
</dbReference>
<dbReference type="GO" id="GO:0005524">
    <property type="term" value="F:ATP binding"/>
    <property type="evidence" value="ECO:0007669"/>
    <property type="project" value="UniProtKB-KW"/>
</dbReference>
<dbReference type="SMART" id="SM00382">
    <property type="entry name" value="AAA"/>
    <property type="match status" value="1"/>
</dbReference>
<protein>
    <submittedName>
        <fullName evidence="4">ABC transporter ATP-binding protein/permease</fullName>
    </submittedName>
</protein>
<dbReference type="InterPro" id="IPR003439">
    <property type="entry name" value="ABC_transporter-like_ATP-bd"/>
</dbReference>
<evidence type="ECO:0000313" key="4">
    <source>
        <dbReference type="EMBL" id="HIX94185.1"/>
    </source>
</evidence>
<accession>A0A9D1Y2I3</accession>
<sequence>MTFHYPGTHNGVEGFGYTFAPGKKYLLTGASGGGRSTVAQLVAGLYRCEAGTVEYPCTLHSAHEVLYVPQQAHVFQDTLRNNLALGEDFTEDAMHEALRACCLTEFLAGLPNGLDEVLRDRYACSGGEAARLGLARAILRRPRVLICDEVTAHLDGATAQQIDALLTALPGVLLLNVSHKISEAAAGRYDEVLRLENGRLVESGPPPARNRRQGAG</sequence>
<dbReference type="SUPFAM" id="SSF52540">
    <property type="entry name" value="P-loop containing nucleoside triphosphate hydrolases"/>
    <property type="match status" value="1"/>
</dbReference>
<dbReference type="InterPro" id="IPR039421">
    <property type="entry name" value="Type_1_exporter"/>
</dbReference>
<dbReference type="InterPro" id="IPR017871">
    <property type="entry name" value="ABC_transporter-like_CS"/>
</dbReference>
<dbReference type="Gene3D" id="3.40.50.300">
    <property type="entry name" value="P-loop containing nucleotide triphosphate hydrolases"/>
    <property type="match status" value="1"/>
</dbReference>
<evidence type="ECO:0000313" key="5">
    <source>
        <dbReference type="Proteomes" id="UP000886751"/>
    </source>
</evidence>
<reference evidence="4" key="1">
    <citation type="journal article" date="2021" name="PeerJ">
        <title>Extensive microbial diversity within the chicken gut microbiome revealed by metagenomics and culture.</title>
        <authorList>
            <person name="Gilroy R."/>
            <person name="Ravi A."/>
            <person name="Getino M."/>
            <person name="Pursley I."/>
            <person name="Horton D.L."/>
            <person name="Alikhan N.F."/>
            <person name="Baker D."/>
            <person name="Gharbi K."/>
            <person name="Hall N."/>
            <person name="Watson M."/>
            <person name="Adriaenssens E.M."/>
            <person name="Foster-Nyarko E."/>
            <person name="Jarju S."/>
            <person name="Secka A."/>
            <person name="Antonio M."/>
            <person name="Oren A."/>
            <person name="Chaudhuri R.R."/>
            <person name="La Ragione R."/>
            <person name="Hildebrand F."/>
            <person name="Pallen M.J."/>
        </authorList>
    </citation>
    <scope>NUCLEOTIDE SEQUENCE</scope>
    <source>
        <strain evidence="4">ChiHecec2B26-7398</strain>
    </source>
</reference>
<dbReference type="PROSITE" id="PS00211">
    <property type="entry name" value="ABC_TRANSPORTER_1"/>
    <property type="match status" value="1"/>
</dbReference>
<proteinExistence type="predicted"/>
<dbReference type="PANTHER" id="PTHR24221:SF654">
    <property type="entry name" value="ATP-BINDING CASSETTE SUB-FAMILY B MEMBER 6"/>
    <property type="match status" value="1"/>
</dbReference>
<name>A0A9D1Y2I3_9FIRM</name>
<dbReference type="Pfam" id="PF00005">
    <property type="entry name" value="ABC_tran"/>
    <property type="match status" value="1"/>
</dbReference>
<evidence type="ECO:0000256" key="2">
    <source>
        <dbReference type="ARBA" id="ARBA00022840"/>
    </source>
</evidence>
<dbReference type="AlphaFoldDB" id="A0A9D1Y2I3"/>
<dbReference type="GO" id="GO:0042626">
    <property type="term" value="F:ATPase-coupled transmembrane transporter activity"/>
    <property type="evidence" value="ECO:0007669"/>
    <property type="project" value="TreeGrafter"/>
</dbReference>
<dbReference type="PANTHER" id="PTHR24221">
    <property type="entry name" value="ATP-BINDING CASSETTE SUB-FAMILY B"/>
    <property type="match status" value="1"/>
</dbReference>